<keyword evidence="3" id="KW-0813">Transport</keyword>
<feature type="transmembrane region" description="Helical" evidence="8">
    <location>
        <begin position="186"/>
        <end position="206"/>
    </location>
</feature>
<evidence type="ECO:0000313" key="9">
    <source>
        <dbReference type="EMBL" id="KAB3534052.1"/>
    </source>
</evidence>
<evidence type="ECO:0000256" key="5">
    <source>
        <dbReference type="ARBA" id="ARBA00022692"/>
    </source>
</evidence>
<keyword evidence="5 8" id="KW-0812">Transmembrane</keyword>
<dbReference type="GO" id="GO:0022857">
    <property type="term" value="F:transmembrane transporter activity"/>
    <property type="evidence" value="ECO:0007669"/>
    <property type="project" value="InterPro"/>
</dbReference>
<dbReference type="Proteomes" id="UP000432715">
    <property type="component" value="Unassembled WGS sequence"/>
</dbReference>
<organism evidence="9 10">
    <name type="scientific">Alkaliphilus pronyensis</name>
    <dbReference type="NCBI Taxonomy" id="1482732"/>
    <lineage>
        <taxon>Bacteria</taxon>
        <taxon>Bacillati</taxon>
        <taxon>Bacillota</taxon>
        <taxon>Clostridia</taxon>
        <taxon>Peptostreptococcales</taxon>
        <taxon>Natronincolaceae</taxon>
        <taxon>Alkaliphilus</taxon>
    </lineage>
</organism>
<feature type="transmembrane region" description="Helical" evidence="8">
    <location>
        <begin position="140"/>
        <end position="158"/>
    </location>
</feature>
<dbReference type="PANTHER" id="PTHR30047">
    <property type="entry name" value="HIGH-AFFINITY CHOLINE TRANSPORT PROTEIN-RELATED"/>
    <property type="match status" value="1"/>
</dbReference>
<reference evidence="9 10" key="1">
    <citation type="submission" date="2019-10" db="EMBL/GenBank/DDBJ databases">
        <title>Alkaliphilus serpentinus sp. nov. and Alkaliphilus pronyensis sp. nov., two novel anaerobic alkaliphilic species isolated from the serpentinized-hosted hydrothermal field of the Prony Bay (New Caledonia).</title>
        <authorList>
            <person name="Postec A."/>
        </authorList>
    </citation>
    <scope>NUCLEOTIDE SEQUENCE [LARGE SCALE GENOMIC DNA]</scope>
    <source>
        <strain evidence="9 10">LacV</strain>
    </source>
</reference>
<feature type="transmembrane region" description="Helical" evidence="8">
    <location>
        <begin position="342"/>
        <end position="360"/>
    </location>
</feature>
<feature type="transmembrane region" description="Helical" evidence="8">
    <location>
        <begin position="86"/>
        <end position="107"/>
    </location>
</feature>
<evidence type="ECO:0000256" key="7">
    <source>
        <dbReference type="ARBA" id="ARBA00023136"/>
    </source>
</evidence>
<feature type="transmembrane region" description="Helical" evidence="8">
    <location>
        <begin position="465"/>
        <end position="485"/>
    </location>
</feature>
<feature type="transmembrane region" description="Helical" evidence="8">
    <location>
        <begin position="46"/>
        <end position="66"/>
    </location>
</feature>
<dbReference type="Pfam" id="PF02028">
    <property type="entry name" value="BCCT"/>
    <property type="match status" value="1"/>
</dbReference>
<evidence type="ECO:0000313" key="10">
    <source>
        <dbReference type="Proteomes" id="UP000432715"/>
    </source>
</evidence>
<dbReference type="OrthoDB" id="9775735at2"/>
<evidence type="ECO:0000256" key="2">
    <source>
        <dbReference type="ARBA" id="ARBA00005658"/>
    </source>
</evidence>
<dbReference type="EMBL" id="WBZC01000035">
    <property type="protein sequence ID" value="KAB3534052.1"/>
    <property type="molecule type" value="Genomic_DNA"/>
</dbReference>
<name>A0A6I0F403_9FIRM</name>
<evidence type="ECO:0000256" key="4">
    <source>
        <dbReference type="ARBA" id="ARBA00022475"/>
    </source>
</evidence>
<accession>A0A6I0F403</accession>
<feature type="transmembrane region" description="Helical" evidence="8">
    <location>
        <begin position="393"/>
        <end position="416"/>
    </location>
</feature>
<keyword evidence="7 8" id="KW-0472">Membrane</keyword>
<comment type="caution">
    <text evidence="9">The sequence shown here is derived from an EMBL/GenBank/DDBJ whole genome shotgun (WGS) entry which is preliminary data.</text>
</comment>
<evidence type="ECO:0000256" key="8">
    <source>
        <dbReference type="SAM" id="Phobius"/>
    </source>
</evidence>
<feature type="transmembrane region" description="Helical" evidence="8">
    <location>
        <begin position="437"/>
        <end position="459"/>
    </location>
</feature>
<dbReference type="GO" id="GO:0005886">
    <property type="term" value="C:plasma membrane"/>
    <property type="evidence" value="ECO:0007669"/>
    <property type="project" value="UniProtKB-SubCell"/>
</dbReference>
<keyword evidence="6 8" id="KW-1133">Transmembrane helix</keyword>
<feature type="transmembrane region" description="Helical" evidence="8">
    <location>
        <begin position="7"/>
        <end position="26"/>
    </location>
</feature>
<dbReference type="RefSeq" id="WP_151861464.1">
    <property type="nucleotide sequence ID" value="NZ_WBZC01000035.1"/>
</dbReference>
<sequence>MEKKQSNLVLFVSLAVVIAIVLWGLFLPGHFEQTATGLFNFLVGNFGWFYLVSMFSFVGFSVWIAFSKYGKVKLGKDEDEPEYSFISWFAMLFSAGMGIGLVFWGVAEPLHHFLAPLGIEGGTPEAASFAMKKSFFHWGLHPWANYCVLALALAYMQFRKGKPGLISSIFIPLIGEARATGPIGKLIDILAIFATVAGVATSLGLGTLQINSGLNYMFGVPENATVQIIIVAVVTVLFMISAVTGLDKGIKFLSNVNVSLASILVLITLIVGPTLLIINSFTEGIGMYAGEFIRDSFHIEAFGNGEWFGWWTIFYWAWWIAWAPFVGTFIARISKGRTIKEFVAGVLLAPTVASFIWFAVFGSAGINLGTEIATEAIKSTPTAFFVVMGNYPLGGLISLIAVVLLCTFFITSADSATFVLGMMSSNGNLNPDNGRKLAWGFVQSAMALVLMVIGGSGGLGMLQTASIAAAFPFAFVMLFGMVSMVKALREDYQDNIAKKEDLMN</sequence>
<comment type="subcellular location">
    <subcellularLocation>
        <location evidence="1">Cell membrane</location>
        <topology evidence="1">Multi-pass membrane protein</topology>
    </subcellularLocation>
</comment>
<dbReference type="PANTHER" id="PTHR30047:SF7">
    <property type="entry name" value="HIGH-AFFINITY CHOLINE TRANSPORT PROTEIN"/>
    <property type="match status" value="1"/>
</dbReference>
<proteinExistence type="inferred from homology"/>
<evidence type="ECO:0000256" key="1">
    <source>
        <dbReference type="ARBA" id="ARBA00004651"/>
    </source>
</evidence>
<evidence type="ECO:0000256" key="3">
    <source>
        <dbReference type="ARBA" id="ARBA00022448"/>
    </source>
</evidence>
<evidence type="ECO:0000256" key="6">
    <source>
        <dbReference type="ARBA" id="ARBA00022989"/>
    </source>
</evidence>
<dbReference type="NCBIfam" id="TIGR00842">
    <property type="entry name" value="bcct"/>
    <property type="match status" value="1"/>
</dbReference>
<keyword evidence="10" id="KW-1185">Reference proteome</keyword>
<protein>
    <submittedName>
        <fullName evidence="9">BCCT family transporter</fullName>
    </submittedName>
</protein>
<keyword evidence="4" id="KW-1003">Cell membrane</keyword>
<feature type="transmembrane region" description="Helical" evidence="8">
    <location>
        <begin position="258"/>
        <end position="278"/>
    </location>
</feature>
<comment type="similarity">
    <text evidence="2">Belongs to the BCCT transporter (TC 2.A.15) family.</text>
</comment>
<feature type="transmembrane region" description="Helical" evidence="8">
    <location>
        <begin position="308"/>
        <end position="330"/>
    </location>
</feature>
<dbReference type="InterPro" id="IPR000060">
    <property type="entry name" value="BCCT_transptr"/>
</dbReference>
<dbReference type="AlphaFoldDB" id="A0A6I0F403"/>
<gene>
    <name evidence="9" type="ORF">F8154_09945</name>
</gene>
<feature type="transmembrane region" description="Helical" evidence="8">
    <location>
        <begin position="226"/>
        <end position="246"/>
    </location>
</feature>